<dbReference type="GO" id="GO:0051087">
    <property type="term" value="F:protein-folding chaperone binding"/>
    <property type="evidence" value="ECO:0007669"/>
    <property type="project" value="InterPro"/>
</dbReference>
<dbReference type="Gene3D" id="1.20.58.120">
    <property type="entry name" value="BAG domain"/>
    <property type="match status" value="1"/>
</dbReference>
<dbReference type="GO" id="GO:0005829">
    <property type="term" value="C:cytosol"/>
    <property type="evidence" value="ECO:0007669"/>
    <property type="project" value="TreeGrafter"/>
</dbReference>
<sequence length="227" mass="24784">MSIVVKWGRERLHVPLPPPSTKLAVLREYIAESTALPAKSFKLIHAGAVMKDDNAPISAYGLRENSTIAIVGGDQQAPSPAPPSASKKTHAHVRPTQQSTIAQIHSELDSIRQNLVPSLDSFLSSVSVALPAPPVTPQYSTVTAVPITAEQWCNGNSHQTTMADLEQEHVRLGELLLQALLRLDVINLEGEWQDARRERKVAVKEVQGLLDRLDDAWNARASLKSSM</sequence>
<dbReference type="EMBL" id="ML170162">
    <property type="protein sequence ID" value="TDL25929.1"/>
    <property type="molecule type" value="Genomic_DNA"/>
</dbReference>
<dbReference type="GO" id="GO:0000774">
    <property type="term" value="F:adenyl-nucleotide exchange factor activity"/>
    <property type="evidence" value="ECO:0007669"/>
    <property type="project" value="TreeGrafter"/>
</dbReference>
<dbReference type="SUPFAM" id="SSF63491">
    <property type="entry name" value="BAG domain"/>
    <property type="match status" value="1"/>
</dbReference>
<dbReference type="InterPro" id="IPR036533">
    <property type="entry name" value="BAG_dom_sf"/>
</dbReference>
<dbReference type="SMART" id="SM00264">
    <property type="entry name" value="BAG"/>
    <property type="match status" value="1"/>
</dbReference>
<dbReference type="PANTHER" id="PTHR12329:SF16">
    <property type="entry name" value="BAG FAMILY MOLECULAR CHAPERONE REGULATOR 1"/>
    <property type="match status" value="1"/>
</dbReference>
<dbReference type="PANTHER" id="PTHR12329">
    <property type="entry name" value="BCL2-ASSOCIATED ATHANOGENE"/>
    <property type="match status" value="1"/>
</dbReference>
<name>A0A4Y7QGF8_9AGAM</name>
<dbReference type="OrthoDB" id="417450at2759"/>
<keyword evidence="6" id="KW-1185">Reference proteome</keyword>
<proteinExistence type="predicted"/>
<dbReference type="PROSITE" id="PS50053">
    <property type="entry name" value="UBIQUITIN_2"/>
    <property type="match status" value="1"/>
</dbReference>
<dbReference type="Proteomes" id="UP000294933">
    <property type="component" value="Unassembled WGS sequence"/>
</dbReference>
<organism evidence="5 6">
    <name type="scientific">Rickenella mellea</name>
    <dbReference type="NCBI Taxonomy" id="50990"/>
    <lineage>
        <taxon>Eukaryota</taxon>
        <taxon>Fungi</taxon>
        <taxon>Dikarya</taxon>
        <taxon>Basidiomycota</taxon>
        <taxon>Agaricomycotina</taxon>
        <taxon>Agaricomycetes</taxon>
        <taxon>Hymenochaetales</taxon>
        <taxon>Rickenellaceae</taxon>
        <taxon>Rickenella</taxon>
    </lineage>
</organism>
<accession>A0A4Y7QGF8</accession>
<dbReference type="InterPro" id="IPR029071">
    <property type="entry name" value="Ubiquitin-like_domsf"/>
</dbReference>
<dbReference type="InterPro" id="IPR003103">
    <property type="entry name" value="BAG_domain"/>
</dbReference>
<evidence type="ECO:0000313" key="5">
    <source>
        <dbReference type="EMBL" id="TDL25929.1"/>
    </source>
</evidence>
<dbReference type="STRING" id="50990.A0A4Y7QGF8"/>
<protein>
    <recommendedName>
        <fullName evidence="7">BAG domain-containing protein</fullName>
    </recommendedName>
</protein>
<dbReference type="GO" id="GO:0016020">
    <property type="term" value="C:membrane"/>
    <property type="evidence" value="ECO:0007669"/>
    <property type="project" value="TreeGrafter"/>
</dbReference>
<feature type="domain" description="BAG" evidence="4">
    <location>
        <begin position="164"/>
        <end position="217"/>
    </location>
</feature>
<evidence type="ECO:0000313" key="6">
    <source>
        <dbReference type="Proteomes" id="UP000294933"/>
    </source>
</evidence>
<dbReference type="InterPro" id="IPR000626">
    <property type="entry name" value="Ubiquitin-like_dom"/>
</dbReference>
<dbReference type="InterPro" id="IPR039773">
    <property type="entry name" value="BAG_chaperone_regulator"/>
</dbReference>
<keyword evidence="1" id="KW-0143">Chaperone</keyword>
<evidence type="ECO:0008006" key="7">
    <source>
        <dbReference type="Google" id="ProtNLM"/>
    </source>
</evidence>
<feature type="domain" description="Ubiquitin-like" evidence="3">
    <location>
        <begin position="1"/>
        <end position="71"/>
    </location>
</feature>
<evidence type="ECO:0000259" key="4">
    <source>
        <dbReference type="PROSITE" id="PS51035"/>
    </source>
</evidence>
<dbReference type="Pfam" id="PF02179">
    <property type="entry name" value="BAG"/>
    <property type="match status" value="1"/>
</dbReference>
<evidence type="ECO:0000259" key="3">
    <source>
        <dbReference type="PROSITE" id="PS50053"/>
    </source>
</evidence>
<dbReference type="GO" id="GO:0050821">
    <property type="term" value="P:protein stabilization"/>
    <property type="evidence" value="ECO:0007669"/>
    <property type="project" value="TreeGrafter"/>
</dbReference>
<dbReference type="SMART" id="SM00213">
    <property type="entry name" value="UBQ"/>
    <property type="match status" value="1"/>
</dbReference>
<dbReference type="Pfam" id="PF00240">
    <property type="entry name" value="ubiquitin"/>
    <property type="match status" value="1"/>
</dbReference>
<dbReference type="Gene3D" id="3.10.20.90">
    <property type="entry name" value="Phosphatidylinositol 3-kinase Catalytic Subunit, Chain A, domain 1"/>
    <property type="match status" value="1"/>
</dbReference>
<dbReference type="VEuPathDB" id="FungiDB:BD410DRAFT_783920"/>
<evidence type="ECO:0000256" key="2">
    <source>
        <dbReference type="SAM" id="MobiDB-lite"/>
    </source>
</evidence>
<dbReference type="PROSITE" id="PS51035">
    <property type="entry name" value="BAG"/>
    <property type="match status" value="1"/>
</dbReference>
<gene>
    <name evidence="5" type="ORF">BD410DRAFT_783920</name>
</gene>
<dbReference type="SUPFAM" id="SSF54236">
    <property type="entry name" value="Ubiquitin-like"/>
    <property type="match status" value="1"/>
</dbReference>
<dbReference type="AlphaFoldDB" id="A0A4Y7QGF8"/>
<reference evidence="5 6" key="1">
    <citation type="submission" date="2018-06" db="EMBL/GenBank/DDBJ databases">
        <title>A transcriptomic atlas of mushroom development highlights an independent origin of complex multicellularity.</title>
        <authorList>
            <consortium name="DOE Joint Genome Institute"/>
            <person name="Krizsan K."/>
            <person name="Almasi E."/>
            <person name="Merenyi Z."/>
            <person name="Sahu N."/>
            <person name="Viragh M."/>
            <person name="Koszo T."/>
            <person name="Mondo S."/>
            <person name="Kiss B."/>
            <person name="Balint B."/>
            <person name="Kues U."/>
            <person name="Barry K."/>
            <person name="Hegedus J.C."/>
            <person name="Henrissat B."/>
            <person name="Johnson J."/>
            <person name="Lipzen A."/>
            <person name="Ohm R."/>
            <person name="Nagy I."/>
            <person name="Pangilinan J."/>
            <person name="Yan J."/>
            <person name="Xiong Y."/>
            <person name="Grigoriev I.V."/>
            <person name="Hibbett D.S."/>
            <person name="Nagy L.G."/>
        </authorList>
    </citation>
    <scope>NUCLEOTIDE SEQUENCE [LARGE SCALE GENOMIC DNA]</scope>
    <source>
        <strain evidence="5 6">SZMC22713</strain>
    </source>
</reference>
<feature type="region of interest" description="Disordered" evidence="2">
    <location>
        <begin position="73"/>
        <end position="97"/>
    </location>
</feature>
<dbReference type="GO" id="GO:0005634">
    <property type="term" value="C:nucleus"/>
    <property type="evidence" value="ECO:0007669"/>
    <property type="project" value="TreeGrafter"/>
</dbReference>
<evidence type="ECO:0000256" key="1">
    <source>
        <dbReference type="ARBA" id="ARBA00023186"/>
    </source>
</evidence>